<dbReference type="Gene3D" id="3.40.1160.10">
    <property type="entry name" value="Acetylglutamate kinase-like"/>
    <property type="match status" value="1"/>
</dbReference>
<feature type="site" description="Transition state stabilizer" evidence="9">
    <location>
        <position position="240"/>
    </location>
</feature>
<dbReference type="GO" id="GO:0042450">
    <property type="term" value="P:L-arginine biosynthetic process via ornithine"/>
    <property type="evidence" value="ECO:0007669"/>
    <property type="project" value="UniProtKB-UniRule"/>
</dbReference>
<dbReference type="InterPro" id="IPR001057">
    <property type="entry name" value="Glu/AcGlu_kinase"/>
</dbReference>
<evidence type="ECO:0000259" key="10">
    <source>
        <dbReference type="Pfam" id="PF00696"/>
    </source>
</evidence>
<dbReference type="FunFam" id="3.40.1160.10:FF:000004">
    <property type="entry name" value="Acetylglutamate kinase"/>
    <property type="match status" value="1"/>
</dbReference>
<protein>
    <recommendedName>
        <fullName evidence="9">Acetylglutamate kinase</fullName>
        <ecNumber evidence="9">2.7.2.8</ecNumber>
    </recommendedName>
    <alternativeName>
        <fullName evidence="9">N-acetyl-L-glutamate 5-phosphotransferase</fullName>
    </alternativeName>
    <alternativeName>
        <fullName evidence="9">NAG kinase</fullName>
        <shortName evidence="9">NAGK</shortName>
    </alternativeName>
</protein>
<evidence type="ECO:0000256" key="1">
    <source>
        <dbReference type="ARBA" id="ARBA00004828"/>
    </source>
</evidence>
<evidence type="ECO:0000256" key="4">
    <source>
        <dbReference type="ARBA" id="ARBA00022679"/>
    </source>
</evidence>
<sequence length="282" mass="30460">MNPCEKAGILVESIPYIKQFRNEIVVVKYGGNAMIDEELKQTVIEDIVLMKYVGMNPVIVHGGGPEINALMEKMGKEPVYVNGLRVTDAETMTLVEMALLGKINSEIVGRLNQMGVLATGISGKDGRLLVSEARDPALGLVGKVKEVRGELIHQLLNLDYVPVVAPVGIGASGESYNINADEAASRIALALNAKKLVYITNVEGVLESVESPGSLLSHIHVDEIDDLIARGIVQNGMIPKIKYCRKAVMGGVERVHMINGNKPHALLLEIFTNDGIGTMLTR</sequence>
<evidence type="ECO:0000256" key="7">
    <source>
        <dbReference type="ARBA" id="ARBA00022840"/>
    </source>
</evidence>
<feature type="binding site" evidence="9">
    <location>
        <position position="85"/>
    </location>
    <ligand>
        <name>substrate</name>
    </ligand>
</feature>
<dbReference type="NCBIfam" id="TIGR00761">
    <property type="entry name" value="argB"/>
    <property type="match status" value="1"/>
</dbReference>
<accession>A0AA45WU50</accession>
<comment type="similarity">
    <text evidence="9">Belongs to the acetylglutamate kinase family. ArgB subfamily.</text>
</comment>
<dbReference type="AlphaFoldDB" id="A0AA45WU50"/>
<dbReference type="CDD" id="cd04250">
    <property type="entry name" value="AAK_NAGK-C"/>
    <property type="match status" value="1"/>
</dbReference>
<proteinExistence type="inferred from homology"/>
<evidence type="ECO:0000256" key="6">
    <source>
        <dbReference type="ARBA" id="ARBA00022777"/>
    </source>
</evidence>
<comment type="catalytic activity">
    <reaction evidence="8 9">
        <text>N-acetyl-L-glutamate + ATP = N-acetyl-L-glutamyl 5-phosphate + ADP</text>
        <dbReference type="Rhea" id="RHEA:14629"/>
        <dbReference type="ChEBI" id="CHEBI:30616"/>
        <dbReference type="ChEBI" id="CHEBI:44337"/>
        <dbReference type="ChEBI" id="CHEBI:57936"/>
        <dbReference type="ChEBI" id="CHEBI:456216"/>
        <dbReference type="EC" id="2.7.2.8"/>
    </reaction>
</comment>
<dbReference type="Pfam" id="PF00696">
    <property type="entry name" value="AA_kinase"/>
    <property type="match status" value="1"/>
</dbReference>
<dbReference type="InterPro" id="IPR036393">
    <property type="entry name" value="AceGlu_kinase-like_sf"/>
</dbReference>
<keyword evidence="9" id="KW-0963">Cytoplasm</keyword>
<evidence type="ECO:0000313" key="12">
    <source>
        <dbReference type="Proteomes" id="UP001158066"/>
    </source>
</evidence>
<dbReference type="GO" id="GO:0005524">
    <property type="term" value="F:ATP binding"/>
    <property type="evidence" value="ECO:0007669"/>
    <property type="project" value="UniProtKB-UniRule"/>
</dbReference>
<keyword evidence="7 9" id="KW-0067">ATP-binding</keyword>
<feature type="binding site" evidence="9">
    <location>
        <begin position="63"/>
        <end position="64"/>
    </location>
    <ligand>
        <name>substrate</name>
    </ligand>
</feature>
<dbReference type="PRINTS" id="PR00474">
    <property type="entry name" value="GLU5KINASE"/>
</dbReference>
<dbReference type="PANTHER" id="PTHR23342">
    <property type="entry name" value="N-ACETYLGLUTAMATE SYNTHASE"/>
    <property type="match status" value="1"/>
</dbReference>
<dbReference type="Proteomes" id="UP001158066">
    <property type="component" value="Unassembled WGS sequence"/>
</dbReference>
<dbReference type="GO" id="GO:0003991">
    <property type="term" value="F:acetylglutamate kinase activity"/>
    <property type="evidence" value="ECO:0007669"/>
    <property type="project" value="UniProtKB-UniRule"/>
</dbReference>
<feature type="site" description="Transition state stabilizer" evidence="9">
    <location>
        <position position="28"/>
    </location>
</feature>
<keyword evidence="6 9" id="KW-0418">Kinase</keyword>
<name>A0AA45WU50_9CLOT</name>
<keyword evidence="3 9" id="KW-0028">Amino-acid biosynthesis</keyword>
<comment type="pathway">
    <text evidence="1 9">Amino-acid biosynthesis; L-arginine biosynthesis; N(2)-acetyl-L-ornithine from L-glutamate: step 2/4.</text>
</comment>
<comment type="function">
    <text evidence="9">Catalyzes the ATP-dependent phosphorylation of N-acetyl-L-glutamate.</text>
</comment>
<comment type="caution">
    <text evidence="11">The sequence shown here is derived from an EMBL/GenBank/DDBJ whole genome shotgun (WGS) entry which is preliminary data.</text>
</comment>
<evidence type="ECO:0000313" key="11">
    <source>
        <dbReference type="EMBL" id="SMP41500.1"/>
    </source>
</evidence>
<keyword evidence="4 9" id="KW-0808">Transferase</keyword>
<keyword evidence="2 9" id="KW-0055">Arginine biosynthesis</keyword>
<evidence type="ECO:0000256" key="5">
    <source>
        <dbReference type="ARBA" id="ARBA00022741"/>
    </source>
</evidence>
<keyword evidence="5 9" id="KW-0547">Nucleotide-binding</keyword>
<dbReference type="GO" id="GO:0005737">
    <property type="term" value="C:cytoplasm"/>
    <property type="evidence" value="ECO:0007669"/>
    <property type="project" value="UniProtKB-SubCell"/>
</dbReference>
<gene>
    <name evidence="9" type="primary">argB</name>
    <name evidence="11" type="ORF">SAMN06296020_101523</name>
</gene>
<organism evidence="11 12">
    <name type="scientific">Anoxynatronum buryatiense</name>
    <dbReference type="NCBI Taxonomy" id="489973"/>
    <lineage>
        <taxon>Bacteria</taxon>
        <taxon>Bacillati</taxon>
        <taxon>Bacillota</taxon>
        <taxon>Clostridia</taxon>
        <taxon>Eubacteriales</taxon>
        <taxon>Clostridiaceae</taxon>
        <taxon>Anoxynatronum</taxon>
    </lineage>
</organism>
<reference evidence="11" key="1">
    <citation type="submission" date="2017-05" db="EMBL/GenBank/DDBJ databases">
        <authorList>
            <person name="Varghese N."/>
            <person name="Submissions S."/>
        </authorList>
    </citation>
    <scope>NUCLEOTIDE SEQUENCE</scope>
    <source>
        <strain evidence="11">Su22</strain>
    </source>
</reference>
<dbReference type="EMBL" id="FXUF01000001">
    <property type="protein sequence ID" value="SMP41500.1"/>
    <property type="molecule type" value="Genomic_DNA"/>
</dbReference>
<evidence type="ECO:0000256" key="2">
    <source>
        <dbReference type="ARBA" id="ARBA00022571"/>
    </source>
</evidence>
<dbReference type="InterPro" id="IPR004662">
    <property type="entry name" value="AcgluKinase_fam"/>
</dbReference>
<dbReference type="HAMAP" id="MF_00082">
    <property type="entry name" value="ArgB"/>
    <property type="match status" value="1"/>
</dbReference>
<keyword evidence="12" id="KW-1185">Reference proteome</keyword>
<feature type="domain" description="Aspartate/glutamate/uridylate kinase" evidence="10">
    <location>
        <begin position="24"/>
        <end position="259"/>
    </location>
</feature>
<dbReference type="RefSeq" id="WP_283407859.1">
    <property type="nucleotide sequence ID" value="NZ_FXUF01000001.1"/>
</dbReference>
<dbReference type="SUPFAM" id="SSF53633">
    <property type="entry name" value="Carbamate kinase-like"/>
    <property type="match status" value="1"/>
</dbReference>
<dbReference type="PIRSF" id="PIRSF000728">
    <property type="entry name" value="NAGK"/>
    <property type="match status" value="1"/>
</dbReference>
<feature type="binding site" evidence="9">
    <location>
        <position position="177"/>
    </location>
    <ligand>
        <name>substrate</name>
    </ligand>
</feature>
<evidence type="ECO:0000256" key="9">
    <source>
        <dbReference type="HAMAP-Rule" id="MF_00082"/>
    </source>
</evidence>
<dbReference type="InterPro" id="IPR041727">
    <property type="entry name" value="NAGK-C"/>
</dbReference>
<evidence type="ECO:0000256" key="3">
    <source>
        <dbReference type="ARBA" id="ARBA00022605"/>
    </source>
</evidence>
<comment type="subcellular location">
    <subcellularLocation>
        <location evidence="9">Cytoplasm</location>
    </subcellularLocation>
</comment>
<dbReference type="InterPro" id="IPR001048">
    <property type="entry name" value="Asp/Glu/Uridylate_kinase"/>
</dbReference>
<evidence type="ECO:0000256" key="8">
    <source>
        <dbReference type="ARBA" id="ARBA00048141"/>
    </source>
</evidence>
<dbReference type="EC" id="2.7.2.8" evidence="9"/>
<dbReference type="InterPro" id="IPR037528">
    <property type="entry name" value="ArgB"/>
</dbReference>
<dbReference type="PANTHER" id="PTHR23342:SF0">
    <property type="entry name" value="N-ACETYLGLUTAMATE SYNTHASE, MITOCHONDRIAL"/>
    <property type="match status" value="1"/>
</dbReference>